<proteinExistence type="predicted"/>
<dbReference type="EMBL" id="CH940647">
    <property type="protein sequence ID" value="KRF84801.1"/>
    <property type="molecule type" value="Genomic_DNA"/>
</dbReference>
<gene>
    <name evidence="1" type="primary">Dvir\GJ11676</name>
    <name evidence="1" type="ORF">Dvir_GJ11676</name>
</gene>
<dbReference type="KEGG" id="dvi:6622230"/>
<dbReference type="InParanoid" id="A0A0Q9WT78"/>
<dbReference type="OrthoDB" id="7827302at2759"/>
<dbReference type="AlphaFoldDB" id="A0A0Q9WT78"/>
<protein>
    <submittedName>
        <fullName evidence="1">Uncharacterized protein, isoform B</fullName>
    </submittedName>
</protein>
<reference evidence="1 2" key="1">
    <citation type="journal article" date="2007" name="Nature">
        <title>Evolution of genes and genomes on the Drosophila phylogeny.</title>
        <authorList>
            <consortium name="Drosophila 12 Genomes Consortium"/>
            <person name="Clark A.G."/>
            <person name="Eisen M.B."/>
            <person name="Smith D.R."/>
            <person name="Bergman C.M."/>
            <person name="Oliver B."/>
            <person name="Markow T.A."/>
            <person name="Kaufman T.C."/>
            <person name="Kellis M."/>
            <person name="Gelbart W."/>
            <person name="Iyer V.N."/>
            <person name="Pollard D.A."/>
            <person name="Sackton T.B."/>
            <person name="Larracuente A.M."/>
            <person name="Singh N.D."/>
            <person name="Abad J.P."/>
            <person name="Abt D.N."/>
            <person name="Adryan B."/>
            <person name="Aguade M."/>
            <person name="Akashi H."/>
            <person name="Anderson W.W."/>
            <person name="Aquadro C.F."/>
            <person name="Ardell D.H."/>
            <person name="Arguello R."/>
            <person name="Artieri C.G."/>
            <person name="Barbash D.A."/>
            <person name="Barker D."/>
            <person name="Barsanti P."/>
            <person name="Batterham P."/>
            <person name="Batzoglou S."/>
            <person name="Begun D."/>
            <person name="Bhutkar A."/>
            <person name="Blanco E."/>
            <person name="Bosak S.A."/>
            <person name="Bradley R.K."/>
            <person name="Brand A.D."/>
            <person name="Brent M.R."/>
            <person name="Brooks A.N."/>
            <person name="Brown R.H."/>
            <person name="Butlin R.K."/>
            <person name="Caggese C."/>
            <person name="Calvi B.R."/>
            <person name="Bernardo de Carvalho A."/>
            <person name="Caspi A."/>
            <person name="Castrezana S."/>
            <person name="Celniker S.E."/>
            <person name="Chang J.L."/>
            <person name="Chapple C."/>
            <person name="Chatterji S."/>
            <person name="Chinwalla A."/>
            <person name="Civetta A."/>
            <person name="Clifton S.W."/>
            <person name="Comeron J.M."/>
            <person name="Costello J.C."/>
            <person name="Coyne J.A."/>
            <person name="Daub J."/>
            <person name="David R.G."/>
            <person name="Delcher A.L."/>
            <person name="Delehaunty K."/>
            <person name="Do C.B."/>
            <person name="Ebling H."/>
            <person name="Edwards K."/>
            <person name="Eickbush T."/>
            <person name="Evans J.D."/>
            <person name="Filipski A."/>
            <person name="Findeiss S."/>
            <person name="Freyhult E."/>
            <person name="Fulton L."/>
            <person name="Fulton R."/>
            <person name="Garcia A.C."/>
            <person name="Gardiner A."/>
            <person name="Garfield D.A."/>
            <person name="Garvin B.E."/>
            <person name="Gibson G."/>
            <person name="Gilbert D."/>
            <person name="Gnerre S."/>
            <person name="Godfrey J."/>
            <person name="Good R."/>
            <person name="Gotea V."/>
            <person name="Gravely B."/>
            <person name="Greenberg A.J."/>
            <person name="Griffiths-Jones S."/>
            <person name="Gross S."/>
            <person name="Guigo R."/>
            <person name="Gustafson E.A."/>
            <person name="Haerty W."/>
            <person name="Hahn M.W."/>
            <person name="Halligan D.L."/>
            <person name="Halpern A.L."/>
            <person name="Halter G.M."/>
            <person name="Han M.V."/>
            <person name="Heger A."/>
            <person name="Hillier L."/>
            <person name="Hinrichs A.S."/>
            <person name="Holmes I."/>
            <person name="Hoskins R.A."/>
            <person name="Hubisz M.J."/>
            <person name="Hultmark D."/>
            <person name="Huntley M.A."/>
            <person name="Jaffe D.B."/>
            <person name="Jagadeeshan S."/>
            <person name="Jeck W.R."/>
            <person name="Johnson J."/>
            <person name="Jones C.D."/>
            <person name="Jordan W.C."/>
            <person name="Karpen G.H."/>
            <person name="Kataoka E."/>
            <person name="Keightley P.D."/>
            <person name="Kheradpour P."/>
            <person name="Kirkness E.F."/>
            <person name="Koerich L.B."/>
            <person name="Kristiansen K."/>
            <person name="Kudrna D."/>
            <person name="Kulathinal R.J."/>
            <person name="Kumar S."/>
            <person name="Kwok R."/>
            <person name="Lander E."/>
            <person name="Langley C.H."/>
            <person name="Lapoint R."/>
            <person name="Lazzaro B.P."/>
            <person name="Lee S.J."/>
            <person name="Levesque L."/>
            <person name="Li R."/>
            <person name="Lin C.F."/>
            <person name="Lin M.F."/>
            <person name="Lindblad-Toh K."/>
            <person name="Llopart A."/>
            <person name="Long M."/>
            <person name="Low L."/>
            <person name="Lozovsky E."/>
            <person name="Lu J."/>
            <person name="Luo M."/>
            <person name="Machado C.A."/>
            <person name="Makalowski W."/>
            <person name="Marzo M."/>
            <person name="Matsuda M."/>
            <person name="Matzkin L."/>
            <person name="McAllister B."/>
            <person name="McBride C.S."/>
            <person name="McKernan B."/>
            <person name="McKernan K."/>
            <person name="Mendez-Lago M."/>
            <person name="Minx P."/>
            <person name="Mollenhauer M.U."/>
            <person name="Montooth K."/>
            <person name="Mount S.M."/>
            <person name="Mu X."/>
            <person name="Myers E."/>
            <person name="Negre B."/>
            <person name="Newfeld S."/>
            <person name="Nielsen R."/>
            <person name="Noor M.A."/>
            <person name="O'Grady P."/>
            <person name="Pachter L."/>
            <person name="Papaceit M."/>
            <person name="Parisi M.J."/>
            <person name="Parisi M."/>
            <person name="Parts L."/>
            <person name="Pedersen J.S."/>
            <person name="Pesole G."/>
            <person name="Phillippy A.M."/>
            <person name="Ponting C.P."/>
            <person name="Pop M."/>
            <person name="Porcelli D."/>
            <person name="Powell J.R."/>
            <person name="Prohaska S."/>
            <person name="Pruitt K."/>
            <person name="Puig M."/>
            <person name="Quesneville H."/>
            <person name="Ram K.R."/>
            <person name="Rand D."/>
            <person name="Rasmussen M.D."/>
            <person name="Reed L.K."/>
            <person name="Reenan R."/>
            <person name="Reily A."/>
            <person name="Remington K.A."/>
            <person name="Rieger T.T."/>
            <person name="Ritchie M.G."/>
            <person name="Robin C."/>
            <person name="Rogers Y.H."/>
            <person name="Rohde C."/>
            <person name="Rozas J."/>
            <person name="Rubenfield M.J."/>
            <person name="Ruiz A."/>
            <person name="Russo S."/>
            <person name="Salzberg S.L."/>
            <person name="Sanchez-Gracia A."/>
            <person name="Saranga D.J."/>
            <person name="Sato H."/>
            <person name="Schaeffer S.W."/>
            <person name="Schatz M.C."/>
            <person name="Schlenke T."/>
            <person name="Schwartz R."/>
            <person name="Segarra C."/>
            <person name="Singh R.S."/>
            <person name="Sirot L."/>
            <person name="Sirota M."/>
            <person name="Sisneros N.B."/>
            <person name="Smith C.D."/>
            <person name="Smith T.F."/>
            <person name="Spieth J."/>
            <person name="Stage D.E."/>
            <person name="Stark A."/>
            <person name="Stephan W."/>
            <person name="Strausberg R.L."/>
            <person name="Strempel S."/>
            <person name="Sturgill D."/>
            <person name="Sutton G."/>
            <person name="Sutton G.G."/>
            <person name="Tao W."/>
            <person name="Teichmann S."/>
            <person name="Tobari Y.N."/>
            <person name="Tomimura Y."/>
            <person name="Tsolas J.M."/>
            <person name="Valente V.L."/>
            <person name="Venter E."/>
            <person name="Venter J.C."/>
            <person name="Vicario S."/>
            <person name="Vieira F.G."/>
            <person name="Vilella A.J."/>
            <person name="Villasante A."/>
            <person name="Walenz B."/>
            <person name="Wang J."/>
            <person name="Wasserman M."/>
            <person name="Watts T."/>
            <person name="Wilson D."/>
            <person name="Wilson R.K."/>
            <person name="Wing R.A."/>
            <person name="Wolfner M.F."/>
            <person name="Wong A."/>
            <person name="Wong G.K."/>
            <person name="Wu C.I."/>
            <person name="Wu G."/>
            <person name="Yamamoto D."/>
            <person name="Yang H.P."/>
            <person name="Yang S.P."/>
            <person name="Yorke J.A."/>
            <person name="Yoshida K."/>
            <person name="Zdobnov E."/>
            <person name="Zhang P."/>
            <person name="Zhang Y."/>
            <person name="Zimin A.V."/>
            <person name="Baldwin J."/>
            <person name="Abdouelleil A."/>
            <person name="Abdulkadir J."/>
            <person name="Abebe A."/>
            <person name="Abera B."/>
            <person name="Abreu J."/>
            <person name="Acer S.C."/>
            <person name="Aftuck L."/>
            <person name="Alexander A."/>
            <person name="An P."/>
            <person name="Anderson E."/>
            <person name="Anderson S."/>
            <person name="Arachi H."/>
            <person name="Azer M."/>
            <person name="Bachantsang P."/>
            <person name="Barry A."/>
            <person name="Bayul T."/>
            <person name="Berlin A."/>
            <person name="Bessette D."/>
            <person name="Bloom T."/>
            <person name="Blye J."/>
            <person name="Boguslavskiy L."/>
            <person name="Bonnet C."/>
            <person name="Boukhgalter B."/>
            <person name="Bourzgui I."/>
            <person name="Brown A."/>
            <person name="Cahill P."/>
            <person name="Channer S."/>
            <person name="Cheshatsang Y."/>
            <person name="Chuda L."/>
            <person name="Citroen M."/>
            <person name="Collymore A."/>
            <person name="Cooke P."/>
            <person name="Costello M."/>
            <person name="D'Aco K."/>
            <person name="Daza R."/>
            <person name="De Haan G."/>
            <person name="DeGray S."/>
            <person name="DeMaso C."/>
            <person name="Dhargay N."/>
            <person name="Dooley K."/>
            <person name="Dooley E."/>
            <person name="Doricent M."/>
            <person name="Dorje P."/>
            <person name="Dorjee K."/>
            <person name="Dupes A."/>
            <person name="Elong R."/>
            <person name="Falk J."/>
            <person name="Farina A."/>
            <person name="Faro S."/>
            <person name="Ferguson D."/>
            <person name="Fisher S."/>
            <person name="Foley C.D."/>
            <person name="Franke A."/>
            <person name="Friedrich D."/>
            <person name="Gadbois L."/>
            <person name="Gearin G."/>
            <person name="Gearin C.R."/>
            <person name="Giannoukos G."/>
            <person name="Goode T."/>
            <person name="Graham J."/>
            <person name="Grandbois E."/>
            <person name="Grewal S."/>
            <person name="Gyaltsen K."/>
            <person name="Hafez N."/>
            <person name="Hagos B."/>
            <person name="Hall J."/>
            <person name="Henson C."/>
            <person name="Hollinger A."/>
            <person name="Honan T."/>
            <person name="Huard M.D."/>
            <person name="Hughes L."/>
            <person name="Hurhula B."/>
            <person name="Husby M.E."/>
            <person name="Kamat A."/>
            <person name="Kanga B."/>
            <person name="Kashin S."/>
            <person name="Khazanovich D."/>
            <person name="Kisner P."/>
            <person name="Lance K."/>
            <person name="Lara M."/>
            <person name="Lee W."/>
            <person name="Lennon N."/>
            <person name="Letendre F."/>
            <person name="LeVine R."/>
            <person name="Lipovsky A."/>
            <person name="Liu X."/>
            <person name="Liu J."/>
            <person name="Liu S."/>
            <person name="Lokyitsang T."/>
            <person name="Lokyitsang Y."/>
            <person name="Lubonja R."/>
            <person name="Lui A."/>
            <person name="MacDonald P."/>
            <person name="Magnisalis V."/>
            <person name="Maru K."/>
            <person name="Matthews C."/>
            <person name="McCusker W."/>
            <person name="McDonough S."/>
            <person name="Mehta T."/>
            <person name="Meldrim J."/>
            <person name="Meneus L."/>
            <person name="Mihai O."/>
            <person name="Mihalev A."/>
            <person name="Mihova T."/>
            <person name="Mittelman R."/>
            <person name="Mlenga V."/>
            <person name="Montmayeur A."/>
            <person name="Mulrain L."/>
            <person name="Navidi A."/>
            <person name="Naylor J."/>
            <person name="Negash T."/>
            <person name="Nguyen T."/>
            <person name="Nguyen N."/>
            <person name="Nicol R."/>
            <person name="Norbu C."/>
            <person name="Norbu N."/>
            <person name="Novod N."/>
            <person name="O'Neill B."/>
            <person name="Osman S."/>
            <person name="Markiewicz E."/>
            <person name="Oyono O.L."/>
            <person name="Patti C."/>
            <person name="Phunkhang P."/>
            <person name="Pierre F."/>
            <person name="Priest M."/>
            <person name="Raghuraman S."/>
            <person name="Rege F."/>
            <person name="Reyes R."/>
            <person name="Rise C."/>
            <person name="Rogov P."/>
            <person name="Ross K."/>
            <person name="Ryan E."/>
            <person name="Settipalli S."/>
            <person name="Shea T."/>
            <person name="Sherpa N."/>
            <person name="Shi L."/>
            <person name="Shih D."/>
            <person name="Sparrow T."/>
            <person name="Spaulding J."/>
            <person name="Stalker J."/>
            <person name="Stange-Thomann N."/>
            <person name="Stavropoulos S."/>
            <person name="Stone C."/>
            <person name="Strader C."/>
            <person name="Tesfaye S."/>
            <person name="Thomson T."/>
            <person name="Thoulutsang Y."/>
            <person name="Thoulutsang D."/>
            <person name="Topham K."/>
            <person name="Topping I."/>
            <person name="Tsamla T."/>
            <person name="Vassiliev H."/>
            <person name="Vo A."/>
            <person name="Wangchuk T."/>
            <person name="Wangdi T."/>
            <person name="Weiand M."/>
            <person name="Wilkinson J."/>
            <person name="Wilson A."/>
            <person name="Yadav S."/>
            <person name="Young G."/>
            <person name="Yu Q."/>
            <person name="Zembek L."/>
            <person name="Zhong D."/>
            <person name="Zimmer A."/>
            <person name="Zwirko Z."/>
            <person name="Jaffe D.B."/>
            <person name="Alvarez P."/>
            <person name="Brockman W."/>
            <person name="Butler J."/>
            <person name="Chin C."/>
            <person name="Gnerre S."/>
            <person name="Grabherr M."/>
            <person name="Kleber M."/>
            <person name="Mauceli E."/>
            <person name="MacCallum I."/>
        </authorList>
    </citation>
    <scope>NUCLEOTIDE SEQUENCE [LARGE SCALE GENOMIC DNA]</scope>
    <source>
        <strain evidence="2">Tucson 15010-1051.87</strain>
    </source>
</reference>
<dbReference type="Proteomes" id="UP000008792">
    <property type="component" value="Unassembled WGS sequence"/>
</dbReference>
<keyword evidence="2" id="KW-1185">Reference proteome</keyword>
<organism evidence="1 2">
    <name type="scientific">Drosophila virilis</name>
    <name type="common">Fruit fly</name>
    <dbReference type="NCBI Taxonomy" id="7244"/>
    <lineage>
        <taxon>Eukaryota</taxon>
        <taxon>Metazoa</taxon>
        <taxon>Ecdysozoa</taxon>
        <taxon>Arthropoda</taxon>
        <taxon>Hexapoda</taxon>
        <taxon>Insecta</taxon>
        <taxon>Pterygota</taxon>
        <taxon>Neoptera</taxon>
        <taxon>Endopterygota</taxon>
        <taxon>Diptera</taxon>
        <taxon>Brachycera</taxon>
        <taxon>Muscomorpha</taxon>
        <taxon>Ephydroidea</taxon>
        <taxon>Drosophilidae</taxon>
        <taxon>Drosophila</taxon>
    </lineage>
</organism>
<accession>A0A0Q9WT78</accession>
<sequence length="221" mass="25920">MFRLEIFFKRHSKLFRVIHVLKINQNTHKHSFRMIQTEDRELDRALELCKLIQSDLRTCVNIVQRLDHRYNEPDRERTVTKPIRSDIVGENSSLSAISLVRSSNTSLSTFSLVSDGTNKVEGRTSHELNYIFVDLTSKAIRVRRDLETATAHTQRITDCSMRQEPVQHRMLRDARGSKTFICKHYNTKTPKRGSSKKTWRLRDYIDVPMLGKETIQMTLCR</sequence>
<evidence type="ECO:0000313" key="2">
    <source>
        <dbReference type="Proteomes" id="UP000008792"/>
    </source>
</evidence>
<name>A0A0Q9WT78_DROVI</name>
<evidence type="ECO:0000313" key="1">
    <source>
        <dbReference type="EMBL" id="KRF84801.1"/>
    </source>
</evidence>